<accession>A0A819XBR1</accession>
<dbReference type="GO" id="GO:0004518">
    <property type="term" value="F:nuclease activity"/>
    <property type="evidence" value="ECO:0007669"/>
    <property type="project" value="UniProtKB-KW"/>
</dbReference>
<organism evidence="10 11">
    <name type="scientific">Rotaria magnacalcarata</name>
    <dbReference type="NCBI Taxonomy" id="392030"/>
    <lineage>
        <taxon>Eukaryota</taxon>
        <taxon>Metazoa</taxon>
        <taxon>Spiralia</taxon>
        <taxon>Gnathifera</taxon>
        <taxon>Rotifera</taxon>
        <taxon>Eurotatoria</taxon>
        <taxon>Bdelloidea</taxon>
        <taxon>Philodinida</taxon>
        <taxon>Philodinidae</taxon>
        <taxon>Rotaria</taxon>
    </lineage>
</organism>
<dbReference type="GO" id="GO:0016787">
    <property type="term" value="F:hydrolase activity"/>
    <property type="evidence" value="ECO:0007669"/>
    <property type="project" value="UniProtKB-KW"/>
</dbReference>
<dbReference type="PANTHER" id="PTHR22930">
    <property type="match status" value="1"/>
</dbReference>
<proteinExistence type="inferred from homology"/>
<gene>
    <name evidence="10" type="ORF">OVN521_LOCUS22924</name>
</gene>
<evidence type="ECO:0000256" key="3">
    <source>
        <dbReference type="ARBA" id="ARBA00006958"/>
    </source>
</evidence>
<comment type="cofactor">
    <cofactor evidence="1">
        <name>a divalent metal cation</name>
        <dbReference type="ChEBI" id="CHEBI:60240"/>
    </cofactor>
</comment>
<evidence type="ECO:0000256" key="6">
    <source>
        <dbReference type="ARBA" id="ARBA00022801"/>
    </source>
</evidence>
<dbReference type="InterPro" id="IPR045249">
    <property type="entry name" value="HARBI1-like"/>
</dbReference>
<comment type="caution">
    <text evidence="10">The sequence shown here is derived from an EMBL/GenBank/DDBJ whole genome shotgun (WGS) entry which is preliminary data.</text>
</comment>
<dbReference type="AlphaFoldDB" id="A0A819XBR1"/>
<name>A0A819XBR1_9BILA</name>
<evidence type="ECO:0000256" key="8">
    <source>
        <dbReference type="SAM" id="MobiDB-lite"/>
    </source>
</evidence>
<dbReference type="GO" id="GO:0005634">
    <property type="term" value="C:nucleus"/>
    <property type="evidence" value="ECO:0007669"/>
    <property type="project" value="UniProtKB-SubCell"/>
</dbReference>
<keyword evidence="7" id="KW-0539">Nucleus</keyword>
<feature type="region of interest" description="Disordered" evidence="8">
    <location>
        <begin position="133"/>
        <end position="173"/>
    </location>
</feature>
<dbReference type="InterPro" id="IPR027806">
    <property type="entry name" value="HARBI1_dom"/>
</dbReference>
<dbReference type="GO" id="GO:0046872">
    <property type="term" value="F:metal ion binding"/>
    <property type="evidence" value="ECO:0007669"/>
    <property type="project" value="UniProtKB-KW"/>
</dbReference>
<protein>
    <recommendedName>
        <fullName evidence="9">DDE Tnp4 domain-containing protein</fullName>
    </recommendedName>
</protein>
<keyword evidence="4" id="KW-0540">Nuclease</keyword>
<evidence type="ECO:0000313" key="10">
    <source>
        <dbReference type="EMBL" id="CAF4138402.1"/>
    </source>
</evidence>
<dbReference type="EMBL" id="CAJOBG010005076">
    <property type="protein sequence ID" value="CAF4138402.1"/>
    <property type="molecule type" value="Genomic_DNA"/>
</dbReference>
<evidence type="ECO:0000259" key="9">
    <source>
        <dbReference type="Pfam" id="PF13359"/>
    </source>
</evidence>
<evidence type="ECO:0000256" key="2">
    <source>
        <dbReference type="ARBA" id="ARBA00004123"/>
    </source>
</evidence>
<keyword evidence="5" id="KW-0479">Metal-binding</keyword>
<feature type="domain" description="DDE Tnp4" evidence="9">
    <location>
        <begin position="427"/>
        <end position="589"/>
    </location>
</feature>
<dbReference type="Proteomes" id="UP000663866">
    <property type="component" value="Unassembled WGS sequence"/>
</dbReference>
<feature type="compositionally biased region" description="Polar residues" evidence="8">
    <location>
        <begin position="133"/>
        <end position="148"/>
    </location>
</feature>
<evidence type="ECO:0000256" key="7">
    <source>
        <dbReference type="ARBA" id="ARBA00023242"/>
    </source>
</evidence>
<evidence type="ECO:0000256" key="1">
    <source>
        <dbReference type="ARBA" id="ARBA00001968"/>
    </source>
</evidence>
<evidence type="ECO:0000256" key="5">
    <source>
        <dbReference type="ARBA" id="ARBA00022723"/>
    </source>
</evidence>
<keyword evidence="11" id="KW-1185">Reference proteome</keyword>
<comment type="similarity">
    <text evidence="3">Belongs to the HARBI1 family.</text>
</comment>
<sequence>MASQYVRFVKSSNQDFLCNIPSQGAIHLKTVHPVLHHQHTVPSLQFLQQRTPTTGATPARIIIKSSPSTLNLSHEAIIQKNNNSIAAIPIRQTYANSSSCVGISVVKSSTNEVMPTTVNDINGTIKSEISNITPPVSKITTPPSNQKRVYSPRSESAERSKNQSAKKKKCDEKDMQIMKRRNWTEPETMCFIEVWTEYYPKMDLIKELVGKIESASEVASRSEMDDKKLMCLLHSYLTRKIRLNAKIARARAECQRVIKNYRNNLILRNQLITSVLLLLDNTSSITNRSIWSHKKNGKWWAEIVPLMTDQQFKENFRIERQTFSSLLQQLQPHIQKSDTNYRAAIPIDKRLACALYALGSSSESRTVGHLFGIGKSTASEILHDICSVLIGLFFHRLVKFPNTDLEIQETINGFSTKYGHSLCVGALDGSHIAIKPPLGQEIDYFNYKKHHSVILLATVNSDLLFTYVNIGAPGRCNDSSIYNNSTLSSLMQHPIYQNHVLVINNVKVQSHLIADSAFSLSSTLLKPYADKPNMPKCQSLFNYRLSRVRCSVERAFGCLKNRFRLLHCKMEYELGNAINLIKAATILHNICISSGDKVEIDWDTPLVIHKKPSCNIQTNSGTDSRDALKDFFLMNPL</sequence>
<evidence type="ECO:0000256" key="4">
    <source>
        <dbReference type="ARBA" id="ARBA00022722"/>
    </source>
</evidence>
<dbReference type="Pfam" id="PF13359">
    <property type="entry name" value="DDE_Tnp_4"/>
    <property type="match status" value="1"/>
</dbReference>
<evidence type="ECO:0000313" key="11">
    <source>
        <dbReference type="Proteomes" id="UP000663866"/>
    </source>
</evidence>
<reference evidence="10" key="1">
    <citation type="submission" date="2021-02" db="EMBL/GenBank/DDBJ databases">
        <authorList>
            <person name="Nowell W R."/>
        </authorList>
    </citation>
    <scope>NUCLEOTIDE SEQUENCE</scope>
</reference>
<comment type="subcellular location">
    <subcellularLocation>
        <location evidence="2">Nucleus</location>
    </subcellularLocation>
</comment>
<dbReference type="PANTHER" id="PTHR22930:SF85">
    <property type="entry name" value="GH03217P-RELATED"/>
    <property type="match status" value="1"/>
</dbReference>
<keyword evidence="6" id="KW-0378">Hydrolase</keyword>